<evidence type="ECO:0000256" key="2">
    <source>
        <dbReference type="ARBA" id="ARBA00004123"/>
    </source>
</evidence>
<dbReference type="Proteomes" id="UP001338125">
    <property type="component" value="Unassembled WGS sequence"/>
</dbReference>
<feature type="region of interest" description="Disordered" evidence="8">
    <location>
        <begin position="1"/>
        <end position="219"/>
    </location>
</feature>
<proteinExistence type="inferred from homology"/>
<protein>
    <recommendedName>
        <fullName evidence="9">U4/U6.U5 small nuclear ribonucleoprotein 27kDa protein domain-containing protein</fullName>
    </recommendedName>
</protein>
<evidence type="ECO:0000256" key="4">
    <source>
        <dbReference type="ARBA" id="ARBA00011825"/>
    </source>
</evidence>
<evidence type="ECO:0000256" key="1">
    <source>
        <dbReference type="ARBA" id="ARBA00003632"/>
    </source>
</evidence>
<comment type="similarity">
    <text evidence="3">Belongs to the SNUT3 family.</text>
</comment>
<feature type="compositionally biased region" description="Low complexity" evidence="8">
    <location>
        <begin position="71"/>
        <end position="81"/>
    </location>
</feature>
<keyword evidence="11" id="KW-1185">Reference proteome</keyword>
<gene>
    <name evidence="10" type="ORF">PT974_07105</name>
</gene>
<evidence type="ECO:0000256" key="6">
    <source>
        <dbReference type="ARBA" id="ARBA00023187"/>
    </source>
</evidence>
<evidence type="ECO:0000256" key="5">
    <source>
        <dbReference type="ARBA" id="ARBA00022664"/>
    </source>
</evidence>
<keyword evidence="6" id="KW-0508">mRNA splicing</keyword>
<feature type="compositionally biased region" description="Basic and acidic residues" evidence="8">
    <location>
        <begin position="84"/>
        <end position="119"/>
    </location>
</feature>
<comment type="caution">
    <text evidence="10">The sequence shown here is derived from an EMBL/GenBank/DDBJ whole genome shotgun (WGS) entry which is preliminary data.</text>
</comment>
<feature type="domain" description="U4/U6.U5 small nuclear ribonucleoprotein 27kDa protein" evidence="9">
    <location>
        <begin position="185"/>
        <end position="237"/>
    </location>
</feature>
<name>A0ABR0SNC6_9HYPO</name>
<dbReference type="InterPro" id="IPR013957">
    <property type="entry name" value="SNRNP27"/>
</dbReference>
<feature type="compositionally biased region" description="Basic and acidic residues" evidence="8">
    <location>
        <begin position="156"/>
        <end position="166"/>
    </location>
</feature>
<evidence type="ECO:0000256" key="7">
    <source>
        <dbReference type="ARBA" id="ARBA00023242"/>
    </source>
</evidence>
<sequence>MSDPRRNRRPDSRQMWDESDRRDRGPPRDRDRDRERDRDRNRDRGDETVEATDQDRETGVGAQAIARGHRITATEIATGIEIEADGRDRRRDEDANDRDRNQKPRDGYNRRSASPDHHSPPQPSSLPTRPRQDPKKQQHQDTSFNKPNSRRSPSPPRKDKEGRDATPMDEDGVEPDGEGEGDDDFAAMQAMMGFGGFGTTKGKKVAGNTAGGISKEKKTEYRQYMNRQGGFNRPLSPGR</sequence>
<reference evidence="10 11" key="1">
    <citation type="submission" date="2024-01" db="EMBL/GenBank/DDBJ databases">
        <title>Complete genome of Cladobotryum mycophilum ATHUM6906.</title>
        <authorList>
            <person name="Christinaki A.C."/>
            <person name="Myridakis A.I."/>
            <person name="Kouvelis V.N."/>
        </authorList>
    </citation>
    <scope>NUCLEOTIDE SEQUENCE [LARGE SCALE GENOMIC DNA]</scope>
    <source>
        <strain evidence="10 11">ATHUM6906</strain>
    </source>
</reference>
<dbReference type="PANTHER" id="PTHR31077:SF1">
    <property type="entry name" value="U4_U6.U5 SMALL NUCLEAR RIBONUCLEOPROTEIN 27 KDA PROTEIN"/>
    <property type="match status" value="1"/>
</dbReference>
<comment type="subunit">
    <text evidence="4">Part of a tri-snRNP complex.</text>
</comment>
<evidence type="ECO:0000259" key="9">
    <source>
        <dbReference type="Pfam" id="PF08648"/>
    </source>
</evidence>
<organism evidence="10 11">
    <name type="scientific">Cladobotryum mycophilum</name>
    <dbReference type="NCBI Taxonomy" id="491253"/>
    <lineage>
        <taxon>Eukaryota</taxon>
        <taxon>Fungi</taxon>
        <taxon>Dikarya</taxon>
        <taxon>Ascomycota</taxon>
        <taxon>Pezizomycotina</taxon>
        <taxon>Sordariomycetes</taxon>
        <taxon>Hypocreomycetidae</taxon>
        <taxon>Hypocreales</taxon>
        <taxon>Hypocreaceae</taxon>
        <taxon>Cladobotryum</taxon>
    </lineage>
</organism>
<evidence type="ECO:0000256" key="3">
    <source>
        <dbReference type="ARBA" id="ARBA00008218"/>
    </source>
</evidence>
<keyword evidence="5" id="KW-0507">mRNA processing</keyword>
<evidence type="ECO:0000313" key="11">
    <source>
        <dbReference type="Proteomes" id="UP001338125"/>
    </source>
</evidence>
<comment type="function">
    <text evidence="1">May play a role in mRNA splicing.</text>
</comment>
<feature type="compositionally biased region" description="Acidic residues" evidence="8">
    <location>
        <begin position="167"/>
        <end position="185"/>
    </location>
</feature>
<accession>A0ABR0SNC6</accession>
<evidence type="ECO:0000313" key="10">
    <source>
        <dbReference type="EMBL" id="KAK5993670.1"/>
    </source>
</evidence>
<comment type="subcellular location">
    <subcellularLocation>
        <location evidence="2">Nucleus</location>
    </subcellularLocation>
</comment>
<feature type="compositionally biased region" description="Basic and acidic residues" evidence="8">
    <location>
        <begin position="9"/>
        <end position="58"/>
    </location>
</feature>
<dbReference type="PANTHER" id="PTHR31077">
    <property type="entry name" value="U4/U6.U5 SMALL NUCLEAR RIBONUCLEOPROTEIN 27 KDA PROTEIN"/>
    <property type="match status" value="1"/>
</dbReference>
<keyword evidence="7" id="KW-0539">Nucleus</keyword>
<evidence type="ECO:0000256" key="8">
    <source>
        <dbReference type="SAM" id="MobiDB-lite"/>
    </source>
</evidence>
<dbReference type="Pfam" id="PF08648">
    <property type="entry name" value="SNRNP27"/>
    <property type="match status" value="1"/>
</dbReference>
<dbReference type="EMBL" id="JAVFKD010000012">
    <property type="protein sequence ID" value="KAK5993670.1"/>
    <property type="molecule type" value="Genomic_DNA"/>
</dbReference>
<feature type="compositionally biased region" description="Basic and acidic residues" evidence="8">
    <location>
        <begin position="130"/>
        <end position="139"/>
    </location>
</feature>